<feature type="domain" description="Peptidase S1" evidence="4">
    <location>
        <begin position="36"/>
        <end position="259"/>
    </location>
</feature>
<evidence type="ECO:0000256" key="2">
    <source>
        <dbReference type="RuleBase" id="RU363034"/>
    </source>
</evidence>
<dbReference type="InterPro" id="IPR018114">
    <property type="entry name" value="TRYPSIN_HIS"/>
</dbReference>
<dbReference type="InterPro" id="IPR001254">
    <property type="entry name" value="Trypsin_dom"/>
</dbReference>
<proteinExistence type="predicted"/>
<dbReference type="PANTHER" id="PTHR24252">
    <property type="entry name" value="ACROSIN-RELATED"/>
    <property type="match status" value="1"/>
</dbReference>
<dbReference type="SUPFAM" id="SSF50494">
    <property type="entry name" value="Trypsin-like serine proteases"/>
    <property type="match status" value="1"/>
</dbReference>
<keyword evidence="6" id="KW-1185">Reference proteome</keyword>
<evidence type="ECO:0000313" key="5">
    <source>
        <dbReference type="EMBL" id="GIE50089.1"/>
    </source>
</evidence>
<name>A0A919MHV9_9ACTN</name>
<dbReference type="Gene3D" id="2.40.10.10">
    <property type="entry name" value="Trypsin-like serine proteases"/>
    <property type="match status" value="2"/>
</dbReference>
<dbReference type="InterPro" id="IPR009003">
    <property type="entry name" value="Peptidase_S1_PA"/>
</dbReference>
<dbReference type="PRINTS" id="PR00722">
    <property type="entry name" value="CHYMOTRYPSIN"/>
</dbReference>
<dbReference type="Pfam" id="PF00089">
    <property type="entry name" value="Trypsin"/>
    <property type="match status" value="1"/>
</dbReference>
<dbReference type="PROSITE" id="PS00135">
    <property type="entry name" value="TRYPSIN_SER"/>
    <property type="match status" value="1"/>
</dbReference>
<keyword evidence="2" id="KW-0645">Protease</keyword>
<evidence type="ECO:0000256" key="1">
    <source>
        <dbReference type="ARBA" id="ARBA00023157"/>
    </source>
</evidence>
<keyword evidence="2" id="KW-0720">Serine protease</keyword>
<dbReference type="PROSITE" id="PS00134">
    <property type="entry name" value="TRYPSIN_HIS"/>
    <property type="match status" value="1"/>
</dbReference>
<dbReference type="InterPro" id="IPR001314">
    <property type="entry name" value="Peptidase_S1A"/>
</dbReference>
<dbReference type="InterPro" id="IPR033116">
    <property type="entry name" value="TRYPSIN_SER"/>
</dbReference>
<organism evidence="5 6">
    <name type="scientific">Actinoplanes nipponensis</name>
    <dbReference type="NCBI Taxonomy" id="135950"/>
    <lineage>
        <taxon>Bacteria</taxon>
        <taxon>Bacillati</taxon>
        <taxon>Actinomycetota</taxon>
        <taxon>Actinomycetes</taxon>
        <taxon>Micromonosporales</taxon>
        <taxon>Micromonosporaceae</taxon>
        <taxon>Actinoplanes</taxon>
    </lineage>
</organism>
<dbReference type="GO" id="GO:0004252">
    <property type="term" value="F:serine-type endopeptidase activity"/>
    <property type="evidence" value="ECO:0007669"/>
    <property type="project" value="InterPro"/>
</dbReference>
<gene>
    <name evidence="5" type="ORF">Ani05nite_36230</name>
</gene>
<dbReference type="FunFam" id="2.40.10.10:FF:000002">
    <property type="entry name" value="Transmembrane protease serine"/>
    <property type="match status" value="1"/>
</dbReference>
<evidence type="ECO:0000256" key="3">
    <source>
        <dbReference type="SAM" id="SignalP"/>
    </source>
</evidence>
<protein>
    <submittedName>
        <fullName evidence="5">Trypsin</fullName>
    </submittedName>
</protein>
<dbReference type="AlphaFoldDB" id="A0A919MHV9"/>
<reference evidence="5" key="1">
    <citation type="submission" date="2021-01" db="EMBL/GenBank/DDBJ databases">
        <title>Whole genome shotgun sequence of Actinoplanes nipponensis NBRC 14063.</title>
        <authorList>
            <person name="Komaki H."/>
            <person name="Tamura T."/>
        </authorList>
    </citation>
    <scope>NUCLEOTIDE SEQUENCE</scope>
    <source>
        <strain evidence="5">NBRC 14063</strain>
    </source>
</reference>
<dbReference type="RefSeq" id="WP_203769729.1">
    <property type="nucleotide sequence ID" value="NZ_BAAAYJ010000107.1"/>
</dbReference>
<keyword evidence="3" id="KW-0732">Signal</keyword>
<dbReference type="GO" id="GO:0006508">
    <property type="term" value="P:proteolysis"/>
    <property type="evidence" value="ECO:0007669"/>
    <property type="project" value="UniProtKB-KW"/>
</dbReference>
<dbReference type="CDD" id="cd00190">
    <property type="entry name" value="Tryp_SPc"/>
    <property type="match status" value="1"/>
</dbReference>
<sequence>MVRKVASLVVVGVLAGLLSGQTAARASDLGEPVREVVGGTLAPPGLFPWMVRLSMGCGGVLTAPRVVLTAGHCVTGSGKDTTIGVIAGTTDLKSDAAVTARSVAVVRARGFRDETRGDDWALVRLDRPLDLPVLELSRGGADETGPMTILGWGQTSEKSVRQQHRLRYGTVGVVGDKQCAKAYRKVGVDLVLDEAICAGGRGVDTCQGDSGGPMVHRTADRRWVQVGIVSFGLGCARRAYPGVYTQVSRFQADIRAAVRKLS</sequence>
<dbReference type="EMBL" id="BOMQ01000044">
    <property type="protein sequence ID" value="GIE50089.1"/>
    <property type="molecule type" value="Genomic_DNA"/>
</dbReference>
<dbReference type="Proteomes" id="UP000647172">
    <property type="component" value="Unassembled WGS sequence"/>
</dbReference>
<comment type="caution">
    <text evidence="5">The sequence shown here is derived from an EMBL/GenBank/DDBJ whole genome shotgun (WGS) entry which is preliminary data.</text>
</comment>
<evidence type="ECO:0000313" key="6">
    <source>
        <dbReference type="Proteomes" id="UP000647172"/>
    </source>
</evidence>
<keyword evidence="1" id="KW-1015">Disulfide bond</keyword>
<dbReference type="SMART" id="SM00020">
    <property type="entry name" value="Tryp_SPc"/>
    <property type="match status" value="1"/>
</dbReference>
<dbReference type="PANTHER" id="PTHR24252:SF7">
    <property type="entry name" value="HYALIN"/>
    <property type="match status" value="1"/>
</dbReference>
<evidence type="ECO:0000259" key="4">
    <source>
        <dbReference type="PROSITE" id="PS50240"/>
    </source>
</evidence>
<dbReference type="PROSITE" id="PS50240">
    <property type="entry name" value="TRYPSIN_DOM"/>
    <property type="match status" value="1"/>
</dbReference>
<feature type="signal peptide" evidence="3">
    <location>
        <begin position="1"/>
        <end position="26"/>
    </location>
</feature>
<dbReference type="InterPro" id="IPR043504">
    <property type="entry name" value="Peptidase_S1_PA_chymotrypsin"/>
</dbReference>
<accession>A0A919MHV9</accession>
<feature type="chain" id="PRO_5038116183" evidence="3">
    <location>
        <begin position="27"/>
        <end position="262"/>
    </location>
</feature>
<keyword evidence="2" id="KW-0378">Hydrolase</keyword>